<dbReference type="PANTHER" id="PTHR12039:SF0">
    <property type="entry name" value="NICOTINAMIDE-NUCLEOTIDE ADENYLYLTRANSFERASE"/>
    <property type="match status" value="1"/>
</dbReference>
<keyword evidence="2" id="KW-1185">Reference proteome</keyword>
<dbReference type="EMBL" id="CAJPDT010000098">
    <property type="protein sequence ID" value="CAF9937277.1"/>
    <property type="molecule type" value="Genomic_DNA"/>
</dbReference>
<evidence type="ECO:0008006" key="3">
    <source>
        <dbReference type="Google" id="ProtNLM"/>
    </source>
</evidence>
<dbReference type="GO" id="GO:0004515">
    <property type="term" value="F:nicotinate-nucleotide adenylyltransferase activity"/>
    <property type="evidence" value="ECO:0007669"/>
    <property type="project" value="TreeGrafter"/>
</dbReference>
<gene>
    <name evidence="1" type="ORF">IMSHALPRED_011083</name>
</gene>
<sequence>MSESPKADGVASPKDNAVAAAPASLANYNFPEGRLKTLSDSTKTPIVLMACGSFSPVTFLHLRLFEMANDYIKFSRTEYEVVGGMSKMQNSILDPG</sequence>
<reference evidence="1" key="1">
    <citation type="submission" date="2021-03" db="EMBL/GenBank/DDBJ databases">
        <authorList>
            <person name="Tagirdzhanova G."/>
        </authorList>
    </citation>
    <scope>NUCLEOTIDE SEQUENCE</scope>
</reference>
<organism evidence="1 2">
    <name type="scientific">Imshaugia aleurites</name>
    <dbReference type="NCBI Taxonomy" id="172621"/>
    <lineage>
        <taxon>Eukaryota</taxon>
        <taxon>Fungi</taxon>
        <taxon>Dikarya</taxon>
        <taxon>Ascomycota</taxon>
        <taxon>Pezizomycotina</taxon>
        <taxon>Lecanoromycetes</taxon>
        <taxon>OSLEUM clade</taxon>
        <taxon>Lecanoromycetidae</taxon>
        <taxon>Lecanorales</taxon>
        <taxon>Lecanorineae</taxon>
        <taxon>Parmeliaceae</taxon>
        <taxon>Imshaugia</taxon>
    </lineage>
</organism>
<evidence type="ECO:0000313" key="2">
    <source>
        <dbReference type="Proteomes" id="UP000664534"/>
    </source>
</evidence>
<dbReference type="InterPro" id="IPR051182">
    <property type="entry name" value="Euk_NMN_adenylyltrnsfrase"/>
</dbReference>
<name>A0A8H3G9W8_9LECA</name>
<comment type="caution">
    <text evidence="1">The sequence shown here is derived from an EMBL/GenBank/DDBJ whole genome shotgun (WGS) entry which is preliminary data.</text>
</comment>
<dbReference type="Gene3D" id="3.40.50.620">
    <property type="entry name" value="HUPs"/>
    <property type="match status" value="1"/>
</dbReference>
<proteinExistence type="predicted"/>
<dbReference type="GO" id="GO:0009435">
    <property type="term" value="P:NAD+ biosynthetic process"/>
    <property type="evidence" value="ECO:0007669"/>
    <property type="project" value="TreeGrafter"/>
</dbReference>
<dbReference type="AlphaFoldDB" id="A0A8H3G9W8"/>
<accession>A0A8H3G9W8</accession>
<dbReference type="PANTHER" id="PTHR12039">
    <property type="entry name" value="NICOTINAMIDE MONONUCLEOTIDE ADENYLYLTRANSFERASE"/>
    <property type="match status" value="1"/>
</dbReference>
<dbReference type="GO" id="GO:0000309">
    <property type="term" value="F:nicotinamide-nucleotide adenylyltransferase activity"/>
    <property type="evidence" value="ECO:0007669"/>
    <property type="project" value="TreeGrafter"/>
</dbReference>
<dbReference type="InterPro" id="IPR014729">
    <property type="entry name" value="Rossmann-like_a/b/a_fold"/>
</dbReference>
<protein>
    <recommendedName>
        <fullName evidence="3">Nicotinamide-nucleotide adenylyltransferase</fullName>
    </recommendedName>
</protein>
<evidence type="ECO:0000313" key="1">
    <source>
        <dbReference type="EMBL" id="CAF9937277.1"/>
    </source>
</evidence>
<dbReference type="Proteomes" id="UP000664534">
    <property type="component" value="Unassembled WGS sequence"/>
</dbReference>
<dbReference type="OrthoDB" id="422187at2759"/>